<sequence>MRKSILLSSALIAGSMSFSALADSPDWRYVEGGYTILDTDATEFDGASVNAKYLLQNNVYLNGEYSNVTDNGFDINMATAGVGYRMPLNGNTDAYVGANFERIDTDAHDENGYSVNTGVRSMVAQDVELMGEIGYYDVDDGDVTVKVGANYYFAPRWAAGVSYEKIDSVDMTQVTARYTF</sequence>
<dbReference type="Pfam" id="PF13505">
    <property type="entry name" value="OMP_b-brl"/>
    <property type="match status" value="1"/>
</dbReference>
<dbReference type="EMBL" id="CP064795">
    <property type="protein sequence ID" value="QPG05586.1"/>
    <property type="molecule type" value="Genomic_DNA"/>
</dbReference>
<accession>A0A7S9HCT6</accession>
<feature type="signal peptide" evidence="2">
    <location>
        <begin position="1"/>
        <end position="22"/>
    </location>
</feature>
<keyword evidence="1 2" id="KW-0732">Signal</keyword>
<organism evidence="4 5">
    <name type="scientific">Salinimonas marina</name>
    <dbReference type="NCBI Taxonomy" id="2785918"/>
    <lineage>
        <taxon>Bacteria</taxon>
        <taxon>Pseudomonadati</taxon>
        <taxon>Pseudomonadota</taxon>
        <taxon>Gammaproteobacteria</taxon>
        <taxon>Alteromonadales</taxon>
        <taxon>Alteromonadaceae</taxon>
        <taxon>Alteromonas/Salinimonas group</taxon>
        <taxon>Salinimonas</taxon>
    </lineage>
</organism>
<dbReference type="Gene3D" id="2.40.160.20">
    <property type="match status" value="1"/>
</dbReference>
<gene>
    <name evidence="4" type="ORF">IT774_16105</name>
</gene>
<evidence type="ECO:0000256" key="1">
    <source>
        <dbReference type="ARBA" id="ARBA00022729"/>
    </source>
</evidence>
<dbReference type="Proteomes" id="UP000595095">
    <property type="component" value="Chromosome"/>
</dbReference>
<name>A0A7S9HCT6_9ALTE</name>
<dbReference type="InterPro" id="IPR011250">
    <property type="entry name" value="OMP/PagP_B-barrel"/>
</dbReference>
<evidence type="ECO:0000259" key="3">
    <source>
        <dbReference type="Pfam" id="PF13505"/>
    </source>
</evidence>
<dbReference type="RefSeq" id="WP_195810672.1">
    <property type="nucleotide sequence ID" value="NZ_CP064795.1"/>
</dbReference>
<dbReference type="SUPFAM" id="SSF56925">
    <property type="entry name" value="OMPA-like"/>
    <property type="match status" value="1"/>
</dbReference>
<evidence type="ECO:0000313" key="4">
    <source>
        <dbReference type="EMBL" id="QPG05586.1"/>
    </source>
</evidence>
<proteinExistence type="predicted"/>
<evidence type="ECO:0000313" key="5">
    <source>
        <dbReference type="Proteomes" id="UP000595095"/>
    </source>
</evidence>
<reference evidence="4 5" key="1">
    <citation type="submission" date="2020-11" db="EMBL/GenBank/DDBJ databases">
        <title>Complete genome sequence for Salinimonas sp. strain G2-b.</title>
        <authorList>
            <person name="Park S.-J."/>
        </authorList>
    </citation>
    <scope>NUCLEOTIDE SEQUENCE [LARGE SCALE GENOMIC DNA]</scope>
    <source>
        <strain evidence="4 5">G2-b</strain>
    </source>
</reference>
<dbReference type="InterPro" id="IPR027385">
    <property type="entry name" value="Beta-barrel_OMP"/>
</dbReference>
<evidence type="ECO:0000256" key="2">
    <source>
        <dbReference type="SAM" id="SignalP"/>
    </source>
</evidence>
<dbReference type="KEGG" id="smaa:IT774_16105"/>
<feature type="domain" description="Outer membrane protein beta-barrel" evidence="3">
    <location>
        <begin position="9"/>
        <end position="142"/>
    </location>
</feature>
<feature type="chain" id="PRO_5032294084" evidence="2">
    <location>
        <begin position="23"/>
        <end position="180"/>
    </location>
</feature>
<dbReference type="AlphaFoldDB" id="A0A7S9HCT6"/>
<protein>
    <submittedName>
        <fullName evidence="4">Outer membrane beta-barrel protein</fullName>
    </submittedName>
</protein>
<keyword evidence="5" id="KW-1185">Reference proteome</keyword>